<dbReference type="GO" id="GO:0042276">
    <property type="term" value="P:error-prone translesion synthesis"/>
    <property type="evidence" value="ECO:0007669"/>
    <property type="project" value="InterPro"/>
</dbReference>
<evidence type="ECO:0000313" key="6">
    <source>
        <dbReference type="EMBL" id="CAE0708736.1"/>
    </source>
</evidence>
<feature type="compositionally biased region" description="Basic and acidic residues" evidence="5">
    <location>
        <begin position="37"/>
        <end position="53"/>
    </location>
</feature>
<dbReference type="EC" id="2.7.7.102" evidence="3"/>
<evidence type="ECO:0000256" key="5">
    <source>
        <dbReference type="SAM" id="MobiDB-lite"/>
    </source>
</evidence>
<feature type="compositionally biased region" description="Low complexity" evidence="5">
    <location>
        <begin position="189"/>
        <end position="201"/>
    </location>
</feature>
<dbReference type="GO" id="GO:0006264">
    <property type="term" value="P:mitochondrial DNA replication"/>
    <property type="evidence" value="ECO:0007669"/>
    <property type="project" value="TreeGrafter"/>
</dbReference>
<dbReference type="GO" id="GO:0031297">
    <property type="term" value="P:replication fork processing"/>
    <property type="evidence" value="ECO:0007669"/>
    <property type="project" value="TreeGrafter"/>
</dbReference>
<evidence type="ECO:0000256" key="4">
    <source>
        <dbReference type="ARBA" id="ARBA00047303"/>
    </source>
</evidence>
<name>A0A6U9VM39_9STRA</name>
<comment type="catalytic activity">
    <reaction evidence="4">
        <text>DNA(n) + a 2'-deoxyribonucleoside 5'-triphosphate = DNA(n+1) + diphosphate</text>
        <dbReference type="Rhea" id="RHEA:22508"/>
        <dbReference type="Rhea" id="RHEA-COMP:17339"/>
        <dbReference type="Rhea" id="RHEA-COMP:17340"/>
        <dbReference type="ChEBI" id="CHEBI:33019"/>
        <dbReference type="ChEBI" id="CHEBI:61560"/>
        <dbReference type="ChEBI" id="CHEBI:173112"/>
        <dbReference type="EC" id="2.7.7.7"/>
    </reaction>
    <physiologicalReaction direction="left-to-right" evidence="4">
        <dbReference type="Rhea" id="RHEA:22509"/>
    </physiologicalReaction>
</comment>
<gene>
    <name evidence="6" type="ORF">PAUS00366_LOCUS1456</name>
    <name evidence="7" type="ORF">PAUS00366_LOCUS1458</name>
</gene>
<evidence type="ECO:0000313" key="7">
    <source>
        <dbReference type="EMBL" id="CAE0708738.1"/>
    </source>
</evidence>
<feature type="region of interest" description="Disordered" evidence="5">
    <location>
        <begin position="1"/>
        <end position="63"/>
    </location>
</feature>
<dbReference type="Pfam" id="PF03121">
    <property type="entry name" value="Herpes_UL52"/>
    <property type="match status" value="1"/>
</dbReference>
<dbReference type="PANTHER" id="PTHR31399">
    <property type="entry name" value="DNA-DIRECTED PRIMASE / POLYMERASE PROTEIN"/>
    <property type="match status" value="1"/>
</dbReference>
<dbReference type="InterPro" id="IPR044917">
    <property type="entry name" value="PRIMPOL"/>
</dbReference>
<dbReference type="AlphaFoldDB" id="A0A6U9VM39"/>
<feature type="region of interest" description="Disordered" evidence="5">
    <location>
        <begin position="164"/>
        <end position="207"/>
    </location>
</feature>
<feature type="compositionally biased region" description="Basic and acidic residues" evidence="5">
    <location>
        <begin position="708"/>
        <end position="720"/>
    </location>
</feature>
<dbReference type="PANTHER" id="PTHR31399:SF0">
    <property type="entry name" value="DNA-DIRECTED PRIMASE_POLYMERASE PROTEIN"/>
    <property type="match status" value="1"/>
</dbReference>
<dbReference type="EMBL" id="HBIX01001965">
    <property type="protein sequence ID" value="CAE0708736.1"/>
    <property type="molecule type" value="Transcribed_RNA"/>
</dbReference>
<accession>A0A6U9VM39</accession>
<dbReference type="EMBL" id="HBIX01001967">
    <property type="protein sequence ID" value="CAE0708738.1"/>
    <property type="molecule type" value="Transcribed_RNA"/>
</dbReference>
<evidence type="ECO:0000256" key="2">
    <source>
        <dbReference type="ARBA" id="ARBA00044677"/>
    </source>
</evidence>
<evidence type="ECO:0000256" key="1">
    <source>
        <dbReference type="ARBA" id="ARBA00026139"/>
    </source>
</evidence>
<dbReference type="GO" id="GO:0005759">
    <property type="term" value="C:mitochondrial matrix"/>
    <property type="evidence" value="ECO:0007669"/>
    <property type="project" value="TreeGrafter"/>
</dbReference>
<feature type="region of interest" description="Disordered" evidence="5">
    <location>
        <begin position="695"/>
        <end position="727"/>
    </location>
</feature>
<reference evidence="6" key="1">
    <citation type="submission" date="2021-01" db="EMBL/GenBank/DDBJ databases">
        <authorList>
            <person name="Corre E."/>
            <person name="Pelletier E."/>
            <person name="Niang G."/>
            <person name="Scheremetjew M."/>
            <person name="Finn R."/>
            <person name="Kale V."/>
            <person name="Holt S."/>
            <person name="Cochrane G."/>
            <person name="Meng A."/>
            <person name="Brown T."/>
            <person name="Cohen L."/>
        </authorList>
    </citation>
    <scope>NUCLEOTIDE SEQUENCE</scope>
    <source>
        <strain evidence="6">10249 10 AB</strain>
    </source>
</reference>
<organism evidence="6">
    <name type="scientific">Pseudo-nitzschia australis</name>
    <dbReference type="NCBI Taxonomy" id="44445"/>
    <lineage>
        <taxon>Eukaryota</taxon>
        <taxon>Sar</taxon>
        <taxon>Stramenopiles</taxon>
        <taxon>Ochrophyta</taxon>
        <taxon>Bacillariophyta</taxon>
        <taxon>Bacillariophyceae</taxon>
        <taxon>Bacillariophycidae</taxon>
        <taxon>Bacillariales</taxon>
        <taxon>Bacillariaceae</taxon>
        <taxon>Pseudo-nitzschia</taxon>
    </lineage>
</organism>
<evidence type="ECO:0000256" key="3">
    <source>
        <dbReference type="ARBA" id="ARBA00044768"/>
    </source>
</evidence>
<dbReference type="GO" id="GO:0003682">
    <property type="term" value="F:chromatin binding"/>
    <property type="evidence" value="ECO:0007669"/>
    <property type="project" value="TreeGrafter"/>
</dbReference>
<protein>
    <recommendedName>
        <fullName evidence="1">DNA-directed primase/polymerase protein</fullName>
        <ecNumber evidence="3">2.7.7.102</ecNumber>
    </recommendedName>
</protein>
<comment type="catalytic activity">
    <reaction evidence="2">
        <text>ssDNA + n NTP = ssDNA/pppN(pN)n-1 hybrid + (n-1) diphosphate.</text>
        <dbReference type="EC" id="2.7.7.102"/>
    </reaction>
</comment>
<dbReference type="GO" id="GO:0009411">
    <property type="term" value="P:response to UV"/>
    <property type="evidence" value="ECO:0007669"/>
    <property type="project" value="TreeGrafter"/>
</dbReference>
<dbReference type="GO" id="GO:0003887">
    <property type="term" value="F:DNA-directed DNA polymerase activity"/>
    <property type="evidence" value="ECO:0007669"/>
    <property type="project" value="UniProtKB-EC"/>
</dbReference>
<dbReference type="GO" id="GO:0005634">
    <property type="term" value="C:nucleus"/>
    <property type="evidence" value="ECO:0007669"/>
    <property type="project" value="TreeGrafter"/>
</dbReference>
<sequence length="746" mass="84489">MAVTEPLSPSSPFSWRLERKTSPSKKSHGISPAQFHVKPEVRAIDFDKDKNDQDESSPSPVSWKKQVERNLLIQEQKAFTKELEAKRKGFRRITQLKTWPLQAMAMEHLDHILGANASCQFHGGDYLSAESSSSVSSVESSKPRLTTHLTTIITRKKSLVKPDIITEDESNKNTKSQESSRDDNSVEQSTNITTEETNSNTKQQRSPLWSLEPRIFATEKGQGKRKYLVGQFGRIVDWYWRKTVPTSRHLYEVIREGTPCRLYFDLEFSRVHNPSVPIVQLLRELEDELATELQIHYGTFLPRLESSQIINLDSTNETKFSRHWIVHLLSNPKGEECPKSTAHKQREEFLFKDAPTVGRFIKRMVGRLADDIGVEGGDFAKKRPALAKYLFLNTKDSTKQTCFIDLGVYTRNRLFRCLGSSKKGKTSTLKVVLSEREEGDVKQAAKGSEDSDDLADVFTERNYFPLCLPPQKEISSSRPSNIQSMDDFSVANDWEPHARALADSLVVPLSEESLESTDTTKASEKILEVEERSYGSSSISAFIDSSKPTSPRRYPPTILMTRQGSPLPSLDQYVLECLGSRGGVQGSIRAWSIEYGSRETPVSFTYQIQNNRFCEIIGRSHKSNNIFWTIDLSSWTCIQGCFDRECYGRGSPIPISNDGKQNGKHGRLDNIQQELESWQEEEFEKALMALNLDDVAPSQNNNEPPRSQPDHNGNESKENEEASYDLDTLSDEALLQAVLDNPELFP</sequence>
<proteinExistence type="predicted"/>